<keyword evidence="3" id="KW-1185">Reference proteome</keyword>
<feature type="chain" id="PRO_5035231512" evidence="1">
    <location>
        <begin position="20"/>
        <end position="117"/>
    </location>
</feature>
<keyword evidence="1" id="KW-0732">Signal</keyword>
<reference evidence="2" key="1">
    <citation type="submission" date="2021-06" db="EMBL/GenBank/DDBJ databases">
        <authorList>
            <person name="Hodson N. C."/>
            <person name="Mongue J. A."/>
            <person name="Jaron S. K."/>
        </authorList>
    </citation>
    <scope>NUCLEOTIDE SEQUENCE</scope>
</reference>
<accession>A0A8J2P0S4</accession>
<comment type="caution">
    <text evidence="2">The sequence shown here is derived from an EMBL/GenBank/DDBJ whole genome shotgun (WGS) entry which is preliminary data.</text>
</comment>
<evidence type="ECO:0000313" key="2">
    <source>
        <dbReference type="EMBL" id="CAG7721455.1"/>
    </source>
</evidence>
<dbReference type="Proteomes" id="UP000708208">
    <property type="component" value="Unassembled WGS sequence"/>
</dbReference>
<dbReference type="EMBL" id="CAJVCH010079686">
    <property type="protein sequence ID" value="CAG7721455.1"/>
    <property type="molecule type" value="Genomic_DNA"/>
</dbReference>
<feature type="signal peptide" evidence="1">
    <location>
        <begin position="1"/>
        <end position="19"/>
    </location>
</feature>
<organism evidence="2 3">
    <name type="scientific">Allacma fusca</name>
    <dbReference type="NCBI Taxonomy" id="39272"/>
    <lineage>
        <taxon>Eukaryota</taxon>
        <taxon>Metazoa</taxon>
        <taxon>Ecdysozoa</taxon>
        <taxon>Arthropoda</taxon>
        <taxon>Hexapoda</taxon>
        <taxon>Collembola</taxon>
        <taxon>Symphypleona</taxon>
        <taxon>Sminthuridae</taxon>
        <taxon>Allacma</taxon>
    </lineage>
</organism>
<protein>
    <submittedName>
        <fullName evidence="2">Uncharacterized protein</fullName>
    </submittedName>
</protein>
<sequence>MGNIHLMLFFFFGSTLVFSICHGAPQTRQRTEVSIYEHQYYQGRALTISLGSRCKTFRGFFRNTISSAMLNSECVQLCRDDQCDECTEIRESSADLSEINFNDRVRSIKQCNESLEY</sequence>
<gene>
    <name evidence="2" type="ORF">AFUS01_LOCUS10669</name>
</gene>
<dbReference type="AlphaFoldDB" id="A0A8J2P0S4"/>
<proteinExistence type="predicted"/>
<name>A0A8J2P0S4_9HEXA</name>
<evidence type="ECO:0000256" key="1">
    <source>
        <dbReference type="SAM" id="SignalP"/>
    </source>
</evidence>
<evidence type="ECO:0000313" key="3">
    <source>
        <dbReference type="Proteomes" id="UP000708208"/>
    </source>
</evidence>